<keyword evidence="5" id="KW-0732">Signal</keyword>
<organism evidence="11 12">
    <name type="scientific">Dichanthelium oligosanthes</name>
    <dbReference type="NCBI Taxonomy" id="888268"/>
    <lineage>
        <taxon>Eukaryota</taxon>
        <taxon>Viridiplantae</taxon>
        <taxon>Streptophyta</taxon>
        <taxon>Embryophyta</taxon>
        <taxon>Tracheophyta</taxon>
        <taxon>Spermatophyta</taxon>
        <taxon>Magnoliopsida</taxon>
        <taxon>Liliopsida</taxon>
        <taxon>Poales</taxon>
        <taxon>Poaceae</taxon>
        <taxon>PACMAD clade</taxon>
        <taxon>Panicoideae</taxon>
        <taxon>Panicodae</taxon>
        <taxon>Paniceae</taxon>
        <taxon>Dichantheliinae</taxon>
        <taxon>Dichanthelium</taxon>
    </lineage>
</organism>
<evidence type="ECO:0000256" key="8">
    <source>
        <dbReference type="SAM" id="MobiDB-lite"/>
    </source>
</evidence>
<evidence type="ECO:0000256" key="6">
    <source>
        <dbReference type="ARBA" id="ARBA00023180"/>
    </source>
</evidence>
<evidence type="ECO:0000313" key="12">
    <source>
        <dbReference type="Proteomes" id="UP000095767"/>
    </source>
</evidence>
<dbReference type="SUPFAM" id="SSF50685">
    <property type="entry name" value="Barwin-like endoglucanases"/>
    <property type="match status" value="1"/>
</dbReference>
<reference evidence="11 12" key="1">
    <citation type="submission" date="2016-09" db="EMBL/GenBank/DDBJ databases">
        <title>The draft genome of Dichanthelium oligosanthes: A C3 panicoid grass species.</title>
        <authorList>
            <person name="Studer A.J."/>
            <person name="Schnable J.C."/>
            <person name="Brutnell T.P."/>
        </authorList>
    </citation>
    <scope>NUCLEOTIDE SEQUENCE [LARGE SCALE GENOMIC DNA]</scope>
    <source>
        <strain evidence="12">cv. Kellogg 1175</strain>
        <tissue evidence="11">Leaf</tissue>
    </source>
</reference>
<evidence type="ECO:0000256" key="1">
    <source>
        <dbReference type="ARBA" id="ARBA00004191"/>
    </source>
</evidence>
<dbReference type="AlphaFoldDB" id="A0A1E5WLT0"/>
<dbReference type="Pfam" id="PF03330">
    <property type="entry name" value="DPBB_1"/>
    <property type="match status" value="1"/>
</dbReference>
<comment type="caution">
    <text evidence="11">The sequence shown here is derived from an EMBL/GenBank/DDBJ whole genome shotgun (WGS) entry which is preliminary data.</text>
</comment>
<dbReference type="CDD" id="cd22275">
    <property type="entry name" value="DPBB_EXPB_N"/>
    <property type="match status" value="1"/>
</dbReference>
<name>A0A1E5WLT0_9POAL</name>
<dbReference type="PRINTS" id="PR00829">
    <property type="entry name" value="LOLP1ALLERGN"/>
</dbReference>
<dbReference type="SUPFAM" id="SSF49590">
    <property type="entry name" value="PHL pollen allergen"/>
    <property type="match status" value="1"/>
</dbReference>
<keyword evidence="4" id="KW-0964">Secreted</keyword>
<gene>
    <name evidence="11" type="ORF">BAE44_0000619</name>
</gene>
<evidence type="ECO:0000256" key="4">
    <source>
        <dbReference type="ARBA" id="ARBA00022525"/>
    </source>
</evidence>
<evidence type="ECO:0000256" key="5">
    <source>
        <dbReference type="ARBA" id="ARBA00022729"/>
    </source>
</evidence>
<dbReference type="PANTHER" id="PTHR31692">
    <property type="entry name" value="EXPANSIN-B3"/>
    <property type="match status" value="1"/>
</dbReference>
<dbReference type="GO" id="GO:0005576">
    <property type="term" value="C:extracellular region"/>
    <property type="evidence" value="ECO:0007669"/>
    <property type="project" value="InterPro"/>
</dbReference>
<keyword evidence="3" id="KW-0134">Cell wall</keyword>
<evidence type="ECO:0000259" key="9">
    <source>
        <dbReference type="PROSITE" id="PS50842"/>
    </source>
</evidence>
<dbReference type="PROSITE" id="PS50842">
    <property type="entry name" value="EXPANSIN_EG45"/>
    <property type="match status" value="1"/>
</dbReference>
<dbReference type="InterPro" id="IPR007112">
    <property type="entry name" value="Expansin/allergen_DPBB_dom"/>
</dbReference>
<comment type="similarity">
    <text evidence="2">Belongs to the expansin family. Expansin B subfamily.</text>
</comment>
<keyword evidence="7" id="KW-0961">Cell wall biogenesis/degradation</keyword>
<feature type="domain" description="Expansin-like CBD" evidence="10">
    <location>
        <begin position="217"/>
        <end position="306"/>
    </location>
</feature>
<comment type="subcellular location">
    <subcellularLocation>
        <location evidence="1">Secreted</location>
        <location evidence="1">Cell wall</location>
    </subcellularLocation>
</comment>
<evidence type="ECO:0000256" key="2">
    <source>
        <dbReference type="ARBA" id="ARBA00005650"/>
    </source>
</evidence>
<protein>
    <submittedName>
        <fullName evidence="11">Expansin-B7</fullName>
    </submittedName>
</protein>
<dbReference type="Proteomes" id="UP000095767">
    <property type="component" value="Unassembled WGS sequence"/>
</dbReference>
<dbReference type="PROSITE" id="PS50843">
    <property type="entry name" value="EXPANSIN_CBD"/>
    <property type="match status" value="1"/>
</dbReference>
<feature type="compositionally biased region" description="Gly residues" evidence="8">
    <location>
        <begin position="62"/>
        <end position="74"/>
    </location>
</feature>
<evidence type="ECO:0000256" key="7">
    <source>
        <dbReference type="ARBA" id="ARBA00023316"/>
    </source>
</evidence>
<dbReference type="InterPro" id="IPR005795">
    <property type="entry name" value="LolPI"/>
</dbReference>
<dbReference type="InterPro" id="IPR036749">
    <property type="entry name" value="Expansin_CBD_sf"/>
</dbReference>
<keyword evidence="6" id="KW-0325">Glycoprotein</keyword>
<dbReference type="OrthoDB" id="406505at2759"/>
<dbReference type="STRING" id="888268.A0A1E5WLT0"/>
<accession>A0A1E5WLT0</accession>
<dbReference type="SMART" id="SM00837">
    <property type="entry name" value="DPBB_1"/>
    <property type="match status" value="1"/>
</dbReference>
<dbReference type="EMBL" id="LWDX02002019">
    <property type="protein sequence ID" value="OEL38362.1"/>
    <property type="molecule type" value="Genomic_DNA"/>
</dbReference>
<dbReference type="InterPro" id="IPR009009">
    <property type="entry name" value="RlpA-like_DPBB"/>
</dbReference>
<sequence>MAAQGEGRPGKEMASRAVAAALLLLCLVAVLVSCVKYKSHKAPPSDSNSPSGSGSSYPSGGYPSGNGTTAGGESPGGWLNARATWYGAPNGAGPPDNGGACGFKRVNLPPFSAMTSCGNQPLFKDGKGCGSCYQVRCFAHPACSGVPETVIITDMNYYPVALYHFDLSGTAFGAMAMGGRNDELRHAGIIDIQFKRVPCRYPGLTVAFNVEHGSNPNYLAVLVEYEDGDGDVVQVDLMESRAEGGGGGPTGVWEPMRESWGSIWRMDTRRPLRGPFSLRITNESGRTLVAEQVIPADWRPNNVYRSIVQFG</sequence>
<dbReference type="Pfam" id="PF01357">
    <property type="entry name" value="Expansin_C"/>
    <property type="match status" value="1"/>
</dbReference>
<dbReference type="InterPro" id="IPR036908">
    <property type="entry name" value="RlpA-like_sf"/>
</dbReference>
<feature type="region of interest" description="Disordered" evidence="8">
    <location>
        <begin position="39"/>
        <end position="74"/>
    </location>
</feature>
<dbReference type="InterPro" id="IPR007117">
    <property type="entry name" value="Expansin_CBD"/>
</dbReference>
<keyword evidence="12" id="KW-1185">Reference proteome</keyword>
<dbReference type="InterPro" id="IPR007118">
    <property type="entry name" value="Expan_Lol_pI"/>
</dbReference>
<dbReference type="Gene3D" id="2.40.40.10">
    <property type="entry name" value="RlpA-like domain"/>
    <property type="match status" value="1"/>
</dbReference>
<dbReference type="GO" id="GO:0071555">
    <property type="term" value="P:cell wall organization"/>
    <property type="evidence" value="ECO:0007669"/>
    <property type="project" value="UniProtKB-KW"/>
</dbReference>
<feature type="domain" description="Expansin-like EG45" evidence="9">
    <location>
        <begin position="98"/>
        <end position="204"/>
    </location>
</feature>
<dbReference type="Gene3D" id="2.60.40.760">
    <property type="entry name" value="Expansin, cellulose-binding-like domain"/>
    <property type="match status" value="1"/>
</dbReference>
<dbReference type="PANTHER" id="PTHR31692:SF86">
    <property type="entry name" value="EXPANSIN-B4"/>
    <property type="match status" value="1"/>
</dbReference>
<dbReference type="PRINTS" id="PR01225">
    <property type="entry name" value="EXPANSNFAMLY"/>
</dbReference>
<evidence type="ECO:0000313" key="11">
    <source>
        <dbReference type="EMBL" id="OEL38362.1"/>
    </source>
</evidence>
<feature type="compositionally biased region" description="Low complexity" evidence="8">
    <location>
        <begin position="44"/>
        <end position="61"/>
    </location>
</feature>
<proteinExistence type="inferred from homology"/>
<evidence type="ECO:0000259" key="10">
    <source>
        <dbReference type="PROSITE" id="PS50843"/>
    </source>
</evidence>
<evidence type="ECO:0000256" key="3">
    <source>
        <dbReference type="ARBA" id="ARBA00022512"/>
    </source>
</evidence>